<dbReference type="AlphaFoldDB" id="A0A6M3IY91"/>
<gene>
    <name evidence="1" type="ORF">MM415B00750_0010</name>
</gene>
<organism evidence="1">
    <name type="scientific">viral metagenome</name>
    <dbReference type="NCBI Taxonomy" id="1070528"/>
    <lineage>
        <taxon>unclassified sequences</taxon>
        <taxon>metagenomes</taxon>
        <taxon>organismal metagenomes</taxon>
    </lineage>
</organism>
<name>A0A6M3IY91_9ZZZZ</name>
<accession>A0A6M3IY91</accession>
<reference evidence="1" key="1">
    <citation type="submission" date="2020-03" db="EMBL/GenBank/DDBJ databases">
        <title>The deep terrestrial virosphere.</title>
        <authorList>
            <person name="Holmfeldt K."/>
            <person name="Nilsson E."/>
            <person name="Simone D."/>
            <person name="Lopez-Fernandez M."/>
            <person name="Wu X."/>
            <person name="de Brujin I."/>
            <person name="Lundin D."/>
            <person name="Andersson A."/>
            <person name="Bertilsson S."/>
            <person name="Dopson M."/>
        </authorList>
    </citation>
    <scope>NUCLEOTIDE SEQUENCE</scope>
    <source>
        <strain evidence="1">MM415B00750</strain>
    </source>
</reference>
<evidence type="ECO:0000313" key="1">
    <source>
        <dbReference type="EMBL" id="QJA62606.1"/>
    </source>
</evidence>
<proteinExistence type="predicted"/>
<protein>
    <submittedName>
        <fullName evidence="1">Uncharacterized protein</fullName>
    </submittedName>
</protein>
<dbReference type="EMBL" id="MT141476">
    <property type="protein sequence ID" value="QJA62606.1"/>
    <property type="molecule type" value="Genomic_DNA"/>
</dbReference>
<sequence>MVYKILDEELILRNVNAKGLSICKKLGLLQRGDRLTKEEQDLLIDTLKTLDRNKATECLTFLDRQPIVDEMDIYLNPEKLVQLVDAIFVIEEIQHYRDKWDEINTELVIQGAFDYMGKCQPSSMKSEDISKILVSLLRGMKMADSKS</sequence>